<name>X1KP02_9ZZZZ</name>
<reference evidence="1" key="1">
    <citation type="journal article" date="2014" name="Front. Microbiol.">
        <title>High frequency of phylogenetically diverse reductive dehalogenase-homologous genes in deep subseafloor sedimentary metagenomes.</title>
        <authorList>
            <person name="Kawai M."/>
            <person name="Futagami T."/>
            <person name="Toyoda A."/>
            <person name="Takaki Y."/>
            <person name="Nishi S."/>
            <person name="Hori S."/>
            <person name="Arai W."/>
            <person name="Tsubouchi T."/>
            <person name="Morono Y."/>
            <person name="Uchiyama I."/>
            <person name="Ito T."/>
            <person name="Fujiyama A."/>
            <person name="Inagaki F."/>
            <person name="Takami H."/>
        </authorList>
    </citation>
    <scope>NUCLEOTIDE SEQUENCE</scope>
    <source>
        <strain evidence="1">Expedition CK06-06</strain>
    </source>
</reference>
<dbReference type="EMBL" id="BARV01004910">
    <property type="protein sequence ID" value="GAI08807.1"/>
    <property type="molecule type" value="Genomic_DNA"/>
</dbReference>
<comment type="caution">
    <text evidence="1">The sequence shown here is derived from an EMBL/GenBank/DDBJ whole genome shotgun (WGS) entry which is preliminary data.</text>
</comment>
<organism evidence="1">
    <name type="scientific">marine sediment metagenome</name>
    <dbReference type="NCBI Taxonomy" id="412755"/>
    <lineage>
        <taxon>unclassified sequences</taxon>
        <taxon>metagenomes</taxon>
        <taxon>ecological metagenomes</taxon>
    </lineage>
</organism>
<feature type="non-terminal residue" evidence="1">
    <location>
        <position position="1"/>
    </location>
</feature>
<sequence>QVKAVLKAGFDNVVDVVKRGDALRSAATRSEFKEEVIAIVRLVNILKQADFLR</sequence>
<evidence type="ECO:0000313" key="1">
    <source>
        <dbReference type="EMBL" id="GAI08807.1"/>
    </source>
</evidence>
<proteinExistence type="predicted"/>
<protein>
    <submittedName>
        <fullName evidence="1">Uncharacterized protein</fullName>
    </submittedName>
</protein>
<dbReference type="AlphaFoldDB" id="X1KP02"/>
<gene>
    <name evidence="1" type="ORF">S06H3_10553</name>
</gene>
<accession>X1KP02</accession>